<gene>
    <name evidence="1" type="ORF">KUH32_13715</name>
</gene>
<name>A0ABS6NB61_9RHOB</name>
<evidence type="ECO:0000313" key="1">
    <source>
        <dbReference type="EMBL" id="MBV2360819.1"/>
    </source>
</evidence>
<reference evidence="1" key="1">
    <citation type="submission" date="2021-06" db="EMBL/GenBank/DDBJ databases">
        <title>Thalassococcus sp. CAU 1522 isolated from sea sand, Republic of Korea.</title>
        <authorList>
            <person name="Kim W."/>
        </authorList>
    </citation>
    <scope>NUCLEOTIDE SEQUENCE</scope>
    <source>
        <strain evidence="1">CAU 1522</strain>
    </source>
</reference>
<keyword evidence="2" id="KW-1185">Reference proteome</keyword>
<dbReference type="RefSeq" id="WP_217779171.1">
    <property type="nucleotide sequence ID" value="NZ_JAHRWL010000002.1"/>
</dbReference>
<evidence type="ECO:0000313" key="2">
    <source>
        <dbReference type="Proteomes" id="UP001166293"/>
    </source>
</evidence>
<organism evidence="1 2">
    <name type="scientific">Thalassococcus arenae</name>
    <dbReference type="NCBI Taxonomy" id="2851652"/>
    <lineage>
        <taxon>Bacteria</taxon>
        <taxon>Pseudomonadati</taxon>
        <taxon>Pseudomonadota</taxon>
        <taxon>Alphaproteobacteria</taxon>
        <taxon>Rhodobacterales</taxon>
        <taxon>Roseobacteraceae</taxon>
        <taxon>Thalassococcus</taxon>
    </lineage>
</organism>
<protein>
    <submittedName>
        <fullName evidence="1">Uncharacterized protein</fullName>
    </submittedName>
</protein>
<dbReference type="EMBL" id="JAHRWL010000002">
    <property type="protein sequence ID" value="MBV2360819.1"/>
    <property type="molecule type" value="Genomic_DNA"/>
</dbReference>
<comment type="caution">
    <text evidence="1">The sequence shown here is derived from an EMBL/GenBank/DDBJ whole genome shotgun (WGS) entry which is preliminary data.</text>
</comment>
<sequence length="81" mass="9190">MTLRQDFRIVSRKMRDTAIDPPKTRYLAAFADRFRSKSRIFVAATETAMGAFFTPQFGICRKPADAGFVCRCEPIARQPAD</sequence>
<proteinExistence type="predicted"/>
<dbReference type="Proteomes" id="UP001166293">
    <property type="component" value="Unassembled WGS sequence"/>
</dbReference>
<accession>A0ABS6NB61</accession>